<feature type="non-terminal residue" evidence="1">
    <location>
        <position position="1"/>
    </location>
</feature>
<sequence length="228" mass="26158">NAAQVVRTTHYKNTLPWSDDGWRILPSDNYMVYSEAMRKARERFEEAVEEFVQEYPRLVKLAATRLGSMYNRNEYPRAEDVVHKFGTDLQFGPVPISEDIRVHLPEAVRRKIAKDVKARMQSAIEIAMQEAWDRLGGIVDELRGKLEDGKFLRESFIGKVQGVAEAMGRMNITQDPKLETTRKQVLKHLATLDAKNMRKDDKARSTALDKADEILEKMKAAGYYNPAE</sequence>
<evidence type="ECO:0000313" key="1">
    <source>
        <dbReference type="EMBL" id="KKL69919.1"/>
    </source>
</evidence>
<protein>
    <submittedName>
        <fullName evidence="1">Uncharacterized protein</fullName>
    </submittedName>
</protein>
<reference evidence="1" key="1">
    <citation type="journal article" date="2015" name="Nature">
        <title>Complex archaea that bridge the gap between prokaryotes and eukaryotes.</title>
        <authorList>
            <person name="Spang A."/>
            <person name="Saw J.H."/>
            <person name="Jorgensen S.L."/>
            <person name="Zaremba-Niedzwiedzka K."/>
            <person name="Martijn J."/>
            <person name="Lind A.E."/>
            <person name="van Eijk R."/>
            <person name="Schleper C."/>
            <person name="Guy L."/>
            <person name="Ettema T.J."/>
        </authorList>
    </citation>
    <scope>NUCLEOTIDE SEQUENCE</scope>
</reference>
<comment type="caution">
    <text evidence="1">The sequence shown here is derived from an EMBL/GenBank/DDBJ whole genome shotgun (WGS) entry which is preliminary data.</text>
</comment>
<proteinExistence type="predicted"/>
<gene>
    <name evidence="1" type="ORF">LCGC14_2110120</name>
</gene>
<dbReference type="EMBL" id="LAZR01026059">
    <property type="protein sequence ID" value="KKL69919.1"/>
    <property type="molecule type" value="Genomic_DNA"/>
</dbReference>
<name>A0A0F9E7F1_9ZZZZ</name>
<organism evidence="1">
    <name type="scientific">marine sediment metagenome</name>
    <dbReference type="NCBI Taxonomy" id="412755"/>
    <lineage>
        <taxon>unclassified sequences</taxon>
        <taxon>metagenomes</taxon>
        <taxon>ecological metagenomes</taxon>
    </lineage>
</organism>
<accession>A0A0F9E7F1</accession>
<dbReference type="AlphaFoldDB" id="A0A0F9E7F1"/>